<feature type="compositionally biased region" description="Basic and acidic residues" evidence="8">
    <location>
        <begin position="352"/>
        <end position="380"/>
    </location>
</feature>
<feature type="compositionally biased region" description="Basic and acidic residues" evidence="8">
    <location>
        <begin position="63"/>
        <end position="72"/>
    </location>
</feature>
<gene>
    <name evidence="10" type="ORF">DFH07DRAFT_985524</name>
</gene>
<dbReference type="GO" id="GO:0006508">
    <property type="term" value="P:proteolysis"/>
    <property type="evidence" value="ECO:0007669"/>
    <property type="project" value="UniProtKB-KW"/>
</dbReference>
<keyword evidence="6" id="KW-0378">Hydrolase</keyword>
<dbReference type="GO" id="GO:0005634">
    <property type="term" value="C:nucleus"/>
    <property type="evidence" value="ECO:0007669"/>
    <property type="project" value="TreeGrafter"/>
</dbReference>
<dbReference type="GO" id="GO:0004843">
    <property type="term" value="F:cysteine-type deubiquitinase activity"/>
    <property type="evidence" value="ECO:0007669"/>
    <property type="project" value="UniProtKB-EC"/>
</dbReference>
<dbReference type="InterPro" id="IPR001394">
    <property type="entry name" value="Peptidase_C19_UCH"/>
</dbReference>
<evidence type="ECO:0000256" key="3">
    <source>
        <dbReference type="ARBA" id="ARBA00012759"/>
    </source>
</evidence>
<feature type="region of interest" description="Disordered" evidence="8">
    <location>
        <begin position="61"/>
        <end position="85"/>
    </location>
</feature>
<feature type="compositionally biased region" description="Acidic residues" evidence="8">
    <location>
        <begin position="718"/>
        <end position="727"/>
    </location>
</feature>
<evidence type="ECO:0000256" key="4">
    <source>
        <dbReference type="ARBA" id="ARBA00022670"/>
    </source>
</evidence>
<sequence length="822" mass="84843">MSATTTSALLAQILPLLILILAPALALRLFAFARARFRFRFPMALRLLPWHWGSGSSEIGLPHGHEREGERGKTRRVRTGAGQRYAGEKGRVEKADALFPGLVNMSGTHCFMNSTLQALASLSSLPPYLLAIRTRAEALDVPTPVVDALLDLLSALNTPSSSAAPLRATALVEALCAPPPLTASGSTTNLKASALLATHEHQDAQELFQLLSEAVREDAQRVAREGARSRGLALAVSAANPNALASPFDGLTATRRACVRCGYTAAIRHFAFDSVQLALGGAWGATSLHALLRAYTALEVLHDCPCRRCALRATARRLGEEAARLEGAPVSALASNGMIVDAGGGGAVGNGEKARGKEGKDKAQEEREKDAATEEKEKPTPSRLRRLKAVRRMEARVLRALEARRIEEEELDGWDWAPAADGMAEGTEGGGGGGGGGKGGRGGGKAKGALDGVRIERVAGGVCTRQSMVGRPPAILALHINRSVHTGLRAAKNSAPVAFPAVLDLAPYTTGGVLRVEPAAALSGGPIPTHLAPTSAPHDAAGGREGEGEGEGEEEEEGCVYRLAAAVCHFGQHAFGHYICYRRAPSGWLRISDARVERCGVEAVLAEGRGVFMLYYERVPPASPALEPRGGVCGRDSAGSVETMRPGAGAGAGMWGSAGESVRAKARVVRSVSVGVGVGVGVGSSSSARSTASPAPVRAAGEGEDGDGAGDADRGENGDEEGDGEGEVDARALSPSPSPSPPPSPSPSPEADNAAAEAHRTPPPPALPTPPRTPSPSPSPSPAPPPPPPPVRSPPNASATAQTPKKKRKKGKAGVPPSSPSP</sequence>
<keyword evidence="4" id="KW-0645">Protease</keyword>
<dbReference type="InterPro" id="IPR038765">
    <property type="entry name" value="Papain-like_cys_pep_sf"/>
</dbReference>
<organism evidence="10 11">
    <name type="scientific">Mycena maculata</name>
    <dbReference type="NCBI Taxonomy" id="230809"/>
    <lineage>
        <taxon>Eukaryota</taxon>
        <taxon>Fungi</taxon>
        <taxon>Dikarya</taxon>
        <taxon>Basidiomycota</taxon>
        <taxon>Agaricomycotina</taxon>
        <taxon>Agaricomycetes</taxon>
        <taxon>Agaricomycetidae</taxon>
        <taxon>Agaricales</taxon>
        <taxon>Marasmiineae</taxon>
        <taxon>Mycenaceae</taxon>
        <taxon>Mycena</taxon>
    </lineage>
</organism>
<dbReference type="PANTHER" id="PTHR24006:SF888">
    <property type="entry name" value="UBIQUITIN CARBOXYL-TERMINAL HYDROLASE 30"/>
    <property type="match status" value="1"/>
</dbReference>
<feature type="compositionally biased region" description="Low complexity" evidence="8">
    <location>
        <begin position="683"/>
        <end position="700"/>
    </location>
</feature>
<dbReference type="GO" id="GO:0016579">
    <property type="term" value="P:protein deubiquitination"/>
    <property type="evidence" value="ECO:0007669"/>
    <property type="project" value="InterPro"/>
</dbReference>
<dbReference type="InterPro" id="IPR050164">
    <property type="entry name" value="Peptidase_C19"/>
</dbReference>
<evidence type="ECO:0000256" key="7">
    <source>
        <dbReference type="ARBA" id="ARBA00022807"/>
    </source>
</evidence>
<feature type="region of interest" description="Disordered" evidence="8">
    <location>
        <begin position="424"/>
        <end position="448"/>
    </location>
</feature>
<dbReference type="Gene3D" id="3.90.70.10">
    <property type="entry name" value="Cysteine proteinases"/>
    <property type="match status" value="2"/>
</dbReference>
<evidence type="ECO:0000313" key="10">
    <source>
        <dbReference type="EMBL" id="KAJ7737414.1"/>
    </source>
</evidence>
<evidence type="ECO:0000256" key="1">
    <source>
        <dbReference type="ARBA" id="ARBA00000707"/>
    </source>
</evidence>
<evidence type="ECO:0000259" key="9">
    <source>
        <dbReference type="PROSITE" id="PS50235"/>
    </source>
</evidence>
<feature type="domain" description="USP" evidence="9">
    <location>
        <begin position="100"/>
        <end position="619"/>
    </location>
</feature>
<dbReference type="SUPFAM" id="SSF54001">
    <property type="entry name" value="Cysteine proteinases"/>
    <property type="match status" value="1"/>
</dbReference>
<feature type="compositionally biased region" description="Pro residues" evidence="8">
    <location>
        <begin position="736"/>
        <end position="748"/>
    </location>
</feature>
<dbReference type="EC" id="3.4.19.12" evidence="3"/>
<keyword evidence="11" id="KW-1185">Reference proteome</keyword>
<comment type="similarity">
    <text evidence="2">Belongs to the peptidase C19 family.</text>
</comment>
<comment type="caution">
    <text evidence="10">The sequence shown here is derived from an EMBL/GenBank/DDBJ whole genome shotgun (WGS) entry which is preliminary data.</text>
</comment>
<feature type="region of interest" description="Disordered" evidence="8">
    <location>
        <begin position="525"/>
        <end position="555"/>
    </location>
</feature>
<evidence type="ECO:0000256" key="2">
    <source>
        <dbReference type="ARBA" id="ARBA00009085"/>
    </source>
</evidence>
<evidence type="ECO:0000256" key="5">
    <source>
        <dbReference type="ARBA" id="ARBA00022786"/>
    </source>
</evidence>
<feature type="region of interest" description="Disordered" evidence="8">
    <location>
        <begin position="680"/>
        <end position="822"/>
    </location>
</feature>
<dbReference type="AlphaFoldDB" id="A0AAD7I8X2"/>
<accession>A0AAD7I8X2</accession>
<feature type="compositionally biased region" description="Gly residues" evidence="8">
    <location>
        <begin position="427"/>
        <end position="446"/>
    </location>
</feature>
<dbReference type="EMBL" id="JARJLG010000143">
    <property type="protein sequence ID" value="KAJ7737414.1"/>
    <property type="molecule type" value="Genomic_DNA"/>
</dbReference>
<dbReference type="PROSITE" id="PS50235">
    <property type="entry name" value="USP_3"/>
    <property type="match status" value="1"/>
</dbReference>
<feature type="region of interest" description="Disordered" evidence="8">
    <location>
        <begin position="344"/>
        <end position="385"/>
    </location>
</feature>
<evidence type="ECO:0000256" key="6">
    <source>
        <dbReference type="ARBA" id="ARBA00022801"/>
    </source>
</evidence>
<feature type="compositionally biased region" description="Pro residues" evidence="8">
    <location>
        <begin position="761"/>
        <end position="793"/>
    </location>
</feature>
<evidence type="ECO:0000313" key="11">
    <source>
        <dbReference type="Proteomes" id="UP001215280"/>
    </source>
</evidence>
<comment type="catalytic activity">
    <reaction evidence="1">
        <text>Thiol-dependent hydrolysis of ester, thioester, amide, peptide and isopeptide bonds formed by the C-terminal Gly of ubiquitin (a 76-residue protein attached to proteins as an intracellular targeting signal).</text>
        <dbReference type="EC" id="3.4.19.12"/>
    </reaction>
</comment>
<protein>
    <recommendedName>
        <fullName evidence="3">ubiquitinyl hydrolase 1</fullName>
        <ecNumber evidence="3">3.4.19.12</ecNumber>
    </recommendedName>
</protein>
<dbReference type="GO" id="GO:0005829">
    <property type="term" value="C:cytosol"/>
    <property type="evidence" value="ECO:0007669"/>
    <property type="project" value="TreeGrafter"/>
</dbReference>
<proteinExistence type="inferred from homology"/>
<dbReference type="Proteomes" id="UP001215280">
    <property type="component" value="Unassembled WGS sequence"/>
</dbReference>
<dbReference type="Pfam" id="PF00443">
    <property type="entry name" value="UCH"/>
    <property type="match status" value="1"/>
</dbReference>
<name>A0AAD7I8X2_9AGAR</name>
<evidence type="ECO:0000256" key="8">
    <source>
        <dbReference type="SAM" id="MobiDB-lite"/>
    </source>
</evidence>
<dbReference type="InterPro" id="IPR028889">
    <property type="entry name" value="USP"/>
</dbReference>
<keyword evidence="7" id="KW-0788">Thiol protease</keyword>
<keyword evidence="5" id="KW-0833">Ubl conjugation pathway</keyword>
<dbReference type="PANTHER" id="PTHR24006">
    <property type="entry name" value="UBIQUITIN CARBOXYL-TERMINAL HYDROLASE"/>
    <property type="match status" value="1"/>
</dbReference>
<reference evidence="10" key="1">
    <citation type="submission" date="2023-03" db="EMBL/GenBank/DDBJ databases">
        <title>Massive genome expansion in bonnet fungi (Mycena s.s.) driven by repeated elements and novel gene families across ecological guilds.</title>
        <authorList>
            <consortium name="Lawrence Berkeley National Laboratory"/>
            <person name="Harder C.B."/>
            <person name="Miyauchi S."/>
            <person name="Viragh M."/>
            <person name="Kuo A."/>
            <person name="Thoen E."/>
            <person name="Andreopoulos B."/>
            <person name="Lu D."/>
            <person name="Skrede I."/>
            <person name="Drula E."/>
            <person name="Henrissat B."/>
            <person name="Morin E."/>
            <person name="Kohler A."/>
            <person name="Barry K."/>
            <person name="LaButti K."/>
            <person name="Morin E."/>
            <person name="Salamov A."/>
            <person name="Lipzen A."/>
            <person name="Mereny Z."/>
            <person name="Hegedus B."/>
            <person name="Baldrian P."/>
            <person name="Stursova M."/>
            <person name="Weitz H."/>
            <person name="Taylor A."/>
            <person name="Grigoriev I.V."/>
            <person name="Nagy L.G."/>
            <person name="Martin F."/>
            <person name="Kauserud H."/>
        </authorList>
    </citation>
    <scope>NUCLEOTIDE SEQUENCE</scope>
    <source>
        <strain evidence="10">CBHHK188m</strain>
    </source>
</reference>